<proteinExistence type="predicted"/>
<accession>A0A0E9PHL6</accession>
<evidence type="ECO:0000313" key="1">
    <source>
        <dbReference type="EMBL" id="JAH03752.1"/>
    </source>
</evidence>
<name>A0A0E9PHL6_ANGAN</name>
<dbReference type="AlphaFoldDB" id="A0A0E9PHL6"/>
<dbReference type="EMBL" id="GBXM01104825">
    <property type="protein sequence ID" value="JAH03752.1"/>
    <property type="molecule type" value="Transcribed_RNA"/>
</dbReference>
<sequence length="36" mass="4092">MVRGRMTKGMILNTVFIARRFGLSIPDSAPNPEWQT</sequence>
<protein>
    <submittedName>
        <fullName evidence="1">Uncharacterized protein</fullName>
    </submittedName>
</protein>
<reference evidence="1" key="2">
    <citation type="journal article" date="2015" name="Fish Shellfish Immunol.">
        <title>Early steps in the European eel (Anguilla anguilla)-Vibrio vulnificus interaction in the gills: Role of the RtxA13 toxin.</title>
        <authorList>
            <person name="Callol A."/>
            <person name="Pajuelo D."/>
            <person name="Ebbesson L."/>
            <person name="Teles M."/>
            <person name="MacKenzie S."/>
            <person name="Amaro C."/>
        </authorList>
    </citation>
    <scope>NUCLEOTIDE SEQUENCE</scope>
</reference>
<reference evidence="1" key="1">
    <citation type="submission" date="2014-11" db="EMBL/GenBank/DDBJ databases">
        <authorList>
            <person name="Amaro Gonzalez C."/>
        </authorList>
    </citation>
    <scope>NUCLEOTIDE SEQUENCE</scope>
</reference>
<organism evidence="1">
    <name type="scientific">Anguilla anguilla</name>
    <name type="common">European freshwater eel</name>
    <name type="synonym">Muraena anguilla</name>
    <dbReference type="NCBI Taxonomy" id="7936"/>
    <lineage>
        <taxon>Eukaryota</taxon>
        <taxon>Metazoa</taxon>
        <taxon>Chordata</taxon>
        <taxon>Craniata</taxon>
        <taxon>Vertebrata</taxon>
        <taxon>Euteleostomi</taxon>
        <taxon>Actinopterygii</taxon>
        <taxon>Neopterygii</taxon>
        <taxon>Teleostei</taxon>
        <taxon>Anguilliformes</taxon>
        <taxon>Anguillidae</taxon>
        <taxon>Anguilla</taxon>
    </lineage>
</organism>